<dbReference type="Proteomes" id="UP001157502">
    <property type="component" value="Chromosome 32"/>
</dbReference>
<keyword evidence="2" id="KW-1185">Reference proteome</keyword>
<evidence type="ECO:0000313" key="2">
    <source>
        <dbReference type="Proteomes" id="UP001157502"/>
    </source>
</evidence>
<accession>A0ACC2F8E8</accession>
<gene>
    <name evidence="1" type="ORF">DPEC_G00328450</name>
</gene>
<dbReference type="EMBL" id="CM055759">
    <property type="protein sequence ID" value="KAJ7987628.1"/>
    <property type="molecule type" value="Genomic_DNA"/>
</dbReference>
<comment type="caution">
    <text evidence="1">The sequence shown here is derived from an EMBL/GenBank/DDBJ whole genome shotgun (WGS) entry which is preliminary data.</text>
</comment>
<reference evidence="1" key="1">
    <citation type="submission" date="2021-05" db="EMBL/GenBank/DDBJ databases">
        <authorList>
            <person name="Pan Q."/>
            <person name="Jouanno E."/>
            <person name="Zahm M."/>
            <person name="Klopp C."/>
            <person name="Cabau C."/>
            <person name="Louis A."/>
            <person name="Berthelot C."/>
            <person name="Parey E."/>
            <person name="Roest Crollius H."/>
            <person name="Montfort J."/>
            <person name="Robinson-Rechavi M."/>
            <person name="Bouchez O."/>
            <person name="Lampietro C."/>
            <person name="Lopez Roques C."/>
            <person name="Donnadieu C."/>
            <person name="Postlethwait J."/>
            <person name="Bobe J."/>
            <person name="Dillon D."/>
            <person name="Chandos A."/>
            <person name="von Hippel F."/>
            <person name="Guiguen Y."/>
        </authorList>
    </citation>
    <scope>NUCLEOTIDE SEQUENCE</scope>
    <source>
        <strain evidence="1">YG-Jan2019</strain>
    </source>
</reference>
<organism evidence="1 2">
    <name type="scientific">Dallia pectoralis</name>
    <name type="common">Alaska blackfish</name>
    <dbReference type="NCBI Taxonomy" id="75939"/>
    <lineage>
        <taxon>Eukaryota</taxon>
        <taxon>Metazoa</taxon>
        <taxon>Chordata</taxon>
        <taxon>Craniata</taxon>
        <taxon>Vertebrata</taxon>
        <taxon>Euteleostomi</taxon>
        <taxon>Actinopterygii</taxon>
        <taxon>Neopterygii</taxon>
        <taxon>Teleostei</taxon>
        <taxon>Protacanthopterygii</taxon>
        <taxon>Esociformes</taxon>
        <taxon>Umbridae</taxon>
        <taxon>Dallia</taxon>
    </lineage>
</organism>
<name>A0ACC2F8E8_DALPE</name>
<proteinExistence type="predicted"/>
<evidence type="ECO:0000313" key="1">
    <source>
        <dbReference type="EMBL" id="KAJ7987628.1"/>
    </source>
</evidence>
<protein>
    <submittedName>
        <fullName evidence="1">Uncharacterized protein</fullName>
    </submittedName>
</protein>
<sequence>MSWNDTTGELRDDKAGNSIGVIDRVLFSGNVEIGGRGHTIKCGSVRRTHCSRMNPPTENVITTNRHVHVMNAFSLTGSRLLGGGGVGGLCRHNGDELGSAIYHCDLCYYQLGARIRAGRPASWRRGEGHLGHQRTLSPNYHHLCGRHGVHTTAFHRGQITAVVSV</sequence>